<dbReference type="AlphaFoldDB" id="A0A975DBX9"/>
<name>A0A975DBX9_9GAMM</name>
<reference evidence="1" key="1">
    <citation type="submission" date="2021-03" db="EMBL/GenBank/DDBJ databases">
        <title>Description of Psychrosphaera ytuae sp. nov. isolated from deep sea sediment of South China Sea.</title>
        <authorList>
            <person name="Zhang J."/>
            <person name="Xu X.-D."/>
        </authorList>
    </citation>
    <scope>NUCLEOTIDE SEQUENCE</scope>
    <source>
        <strain evidence="1">MTZ26</strain>
    </source>
</reference>
<sequence length="63" mass="7576">MSQLTKQERLQRAKNKIKLMRRTVDESKQQQLKLRDLVRVYVKQRPEVAVKIVTQWLNATAKR</sequence>
<evidence type="ECO:0000313" key="2">
    <source>
        <dbReference type="Proteomes" id="UP000682739"/>
    </source>
</evidence>
<accession>A0A975DBX9</accession>
<protein>
    <submittedName>
        <fullName evidence="1">Uncharacterized protein</fullName>
    </submittedName>
</protein>
<keyword evidence="2" id="KW-1185">Reference proteome</keyword>
<gene>
    <name evidence="1" type="ORF">J1N51_02220</name>
</gene>
<organism evidence="1 2">
    <name type="scientific">Psychrosphaera ytuae</name>
    <dbReference type="NCBI Taxonomy" id="2820710"/>
    <lineage>
        <taxon>Bacteria</taxon>
        <taxon>Pseudomonadati</taxon>
        <taxon>Pseudomonadota</taxon>
        <taxon>Gammaproteobacteria</taxon>
        <taxon>Alteromonadales</taxon>
        <taxon>Pseudoalteromonadaceae</taxon>
        <taxon>Psychrosphaera</taxon>
    </lineage>
</organism>
<evidence type="ECO:0000313" key="1">
    <source>
        <dbReference type="EMBL" id="QTH64322.1"/>
    </source>
</evidence>
<dbReference type="Proteomes" id="UP000682739">
    <property type="component" value="Chromosome"/>
</dbReference>
<dbReference type="KEGG" id="psym:J1N51_02220"/>
<proteinExistence type="predicted"/>
<dbReference type="RefSeq" id="WP_208832377.1">
    <property type="nucleotide sequence ID" value="NZ_CP072110.1"/>
</dbReference>
<dbReference type="EMBL" id="CP072110">
    <property type="protein sequence ID" value="QTH64322.1"/>
    <property type="molecule type" value="Genomic_DNA"/>
</dbReference>